<proteinExistence type="predicted"/>
<organism evidence="1 2">
    <name type="scientific">Mycoplasma wenyonii</name>
    <dbReference type="NCBI Taxonomy" id="65123"/>
    <lineage>
        <taxon>Bacteria</taxon>
        <taxon>Bacillati</taxon>
        <taxon>Mycoplasmatota</taxon>
        <taxon>Mollicutes</taxon>
        <taxon>Mycoplasmataceae</taxon>
        <taxon>Mycoplasma</taxon>
    </lineage>
</organism>
<evidence type="ECO:0000313" key="2">
    <source>
        <dbReference type="Proteomes" id="UP000249762"/>
    </source>
</evidence>
<dbReference type="RefSeq" id="WP_112665062.1">
    <property type="nucleotide sequence ID" value="NZ_QKVO01000002.1"/>
</dbReference>
<protein>
    <submittedName>
        <fullName evidence="1">Uncharacterized protein</fullName>
    </submittedName>
</protein>
<dbReference type="Proteomes" id="UP000249762">
    <property type="component" value="Unassembled WGS sequence"/>
</dbReference>
<evidence type="ECO:0000313" key="1">
    <source>
        <dbReference type="EMBL" id="RAO95156.1"/>
    </source>
</evidence>
<gene>
    <name evidence="1" type="ORF">DNK47_00815</name>
</gene>
<dbReference type="AlphaFoldDB" id="A0A328PPS8"/>
<accession>A0A328PPS8</accession>
<dbReference type="EMBL" id="QKVO01000002">
    <property type="protein sequence ID" value="RAO95156.1"/>
    <property type="molecule type" value="Genomic_DNA"/>
</dbReference>
<name>A0A328PPS8_9MOLU</name>
<sequence length="74" mass="7976">MAGNSGPLGLLKLTKSSDSKPEITFCKKKGTSECVGQLPCGTGTTCNLVVKKMTGSEMTKDKYKTSLWKIGYLR</sequence>
<comment type="caution">
    <text evidence="1">The sequence shown here is derived from an EMBL/GenBank/DDBJ whole genome shotgun (WGS) entry which is preliminary data.</text>
</comment>
<keyword evidence="2" id="KW-1185">Reference proteome</keyword>
<reference evidence="2" key="1">
    <citation type="submission" date="2018-06" db="EMBL/GenBank/DDBJ databases">
        <authorList>
            <person name="Martinez Ocampo F."/>
            <person name="Quiroz Castaneda R.E."/>
            <person name="Rojas Lopez X."/>
        </authorList>
    </citation>
    <scope>NUCLEOTIDE SEQUENCE [LARGE SCALE GENOMIC DNA]</scope>
    <source>
        <strain evidence="2">INIFAP02</strain>
    </source>
</reference>